<evidence type="ECO:0000313" key="2">
    <source>
        <dbReference type="EMBL" id="PNX64640.1"/>
    </source>
</evidence>
<keyword evidence="1" id="KW-0732">Signal</keyword>
<dbReference type="AlphaFoldDB" id="A0A2K3KED0"/>
<feature type="signal peptide" evidence="1">
    <location>
        <begin position="1"/>
        <end position="30"/>
    </location>
</feature>
<name>A0A2K3KED0_TRIPR</name>
<dbReference type="ExpressionAtlas" id="A0A2K3KED0">
    <property type="expression patterns" value="baseline"/>
</dbReference>
<feature type="chain" id="PRO_5014386055" description="Transmembrane protein" evidence="1">
    <location>
        <begin position="31"/>
        <end position="90"/>
    </location>
</feature>
<dbReference type="Proteomes" id="UP000236291">
    <property type="component" value="Unassembled WGS sequence"/>
</dbReference>
<comment type="caution">
    <text evidence="2">The sequence shown here is derived from an EMBL/GenBank/DDBJ whole genome shotgun (WGS) entry which is preliminary data.</text>
</comment>
<evidence type="ECO:0000313" key="3">
    <source>
        <dbReference type="Proteomes" id="UP000236291"/>
    </source>
</evidence>
<sequence length="90" mass="10083">MTKRLSKLNFMLIVLVLPLVLSLMCQEIEATSRLRSKESTCTSIGIDCHVKVTLMDYNDQGNGSPPNDDYGYDYDFYRKHGDIPSPGAGH</sequence>
<protein>
    <recommendedName>
        <fullName evidence="4">Transmembrane protein</fullName>
    </recommendedName>
</protein>
<organism evidence="2 3">
    <name type="scientific">Trifolium pratense</name>
    <name type="common">Red clover</name>
    <dbReference type="NCBI Taxonomy" id="57577"/>
    <lineage>
        <taxon>Eukaryota</taxon>
        <taxon>Viridiplantae</taxon>
        <taxon>Streptophyta</taxon>
        <taxon>Embryophyta</taxon>
        <taxon>Tracheophyta</taxon>
        <taxon>Spermatophyta</taxon>
        <taxon>Magnoliopsida</taxon>
        <taxon>eudicotyledons</taxon>
        <taxon>Gunneridae</taxon>
        <taxon>Pentapetalae</taxon>
        <taxon>rosids</taxon>
        <taxon>fabids</taxon>
        <taxon>Fabales</taxon>
        <taxon>Fabaceae</taxon>
        <taxon>Papilionoideae</taxon>
        <taxon>50 kb inversion clade</taxon>
        <taxon>NPAAA clade</taxon>
        <taxon>Hologalegina</taxon>
        <taxon>IRL clade</taxon>
        <taxon>Trifolieae</taxon>
        <taxon>Trifolium</taxon>
    </lineage>
</organism>
<gene>
    <name evidence="2" type="ORF">L195_g062215</name>
</gene>
<reference evidence="2 3" key="1">
    <citation type="journal article" date="2014" name="Am. J. Bot.">
        <title>Genome assembly and annotation for red clover (Trifolium pratense; Fabaceae).</title>
        <authorList>
            <person name="Istvanek J."/>
            <person name="Jaros M."/>
            <person name="Krenek A."/>
            <person name="Repkova J."/>
        </authorList>
    </citation>
    <scope>NUCLEOTIDE SEQUENCE [LARGE SCALE GENOMIC DNA]</scope>
    <source>
        <strain evidence="3">cv. Tatra</strain>
        <tissue evidence="2">Young leaves</tissue>
    </source>
</reference>
<accession>A0A2K3KED0</accession>
<evidence type="ECO:0000256" key="1">
    <source>
        <dbReference type="SAM" id="SignalP"/>
    </source>
</evidence>
<dbReference type="Gramene" id="Tp57577_TGAC_v2_mRNA16655">
    <property type="protein sequence ID" value="Tp57577_TGAC_v2_mRNA16655"/>
    <property type="gene ID" value="Tp57577_TGAC_v2_gene16106"/>
</dbReference>
<dbReference type="EMBL" id="ASHM01168651">
    <property type="protein sequence ID" value="PNX64640.1"/>
    <property type="molecule type" value="Genomic_DNA"/>
</dbReference>
<evidence type="ECO:0008006" key="4">
    <source>
        <dbReference type="Google" id="ProtNLM"/>
    </source>
</evidence>
<proteinExistence type="predicted"/>
<reference evidence="2 3" key="2">
    <citation type="journal article" date="2017" name="Front. Plant Sci.">
        <title>Gene Classification and Mining of Molecular Markers Useful in Red Clover (Trifolium pratense) Breeding.</title>
        <authorList>
            <person name="Istvanek J."/>
            <person name="Dluhosova J."/>
            <person name="Dluhos P."/>
            <person name="Patkova L."/>
            <person name="Nedelnik J."/>
            <person name="Repkova J."/>
        </authorList>
    </citation>
    <scope>NUCLEOTIDE SEQUENCE [LARGE SCALE GENOMIC DNA]</scope>
    <source>
        <strain evidence="3">cv. Tatra</strain>
        <tissue evidence="2">Young leaves</tissue>
    </source>
</reference>